<organism evidence="5 6">
    <name type="scientific">Prymnesium parvum</name>
    <name type="common">Toxic golden alga</name>
    <dbReference type="NCBI Taxonomy" id="97485"/>
    <lineage>
        <taxon>Eukaryota</taxon>
        <taxon>Haptista</taxon>
        <taxon>Haptophyta</taxon>
        <taxon>Prymnesiophyceae</taxon>
        <taxon>Prymnesiales</taxon>
        <taxon>Prymnesiaceae</taxon>
        <taxon>Prymnesium</taxon>
    </lineage>
</organism>
<feature type="transmembrane region" description="Helical" evidence="2">
    <location>
        <begin position="245"/>
        <end position="271"/>
    </location>
</feature>
<dbReference type="InterPro" id="IPR053240">
    <property type="entry name" value="VTT_domain"/>
</dbReference>
<feature type="transmembrane region" description="Helical" evidence="2">
    <location>
        <begin position="203"/>
        <end position="225"/>
    </location>
</feature>
<feature type="domain" description="VTT" evidence="4">
    <location>
        <begin position="150"/>
        <end position="268"/>
    </location>
</feature>
<feature type="chain" id="PRO_5044313823" description="VTT domain-containing protein" evidence="3">
    <location>
        <begin position="21"/>
        <end position="314"/>
    </location>
</feature>
<keyword evidence="6" id="KW-1185">Reference proteome</keyword>
<evidence type="ECO:0000313" key="5">
    <source>
        <dbReference type="EMBL" id="KAL1508836.1"/>
    </source>
</evidence>
<dbReference type="InterPro" id="IPR032816">
    <property type="entry name" value="VTT_dom"/>
</dbReference>
<feature type="transmembrane region" description="Helical" evidence="2">
    <location>
        <begin position="127"/>
        <end position="151"/>
    </location>
</feature>
<dbReference type="PANTHER" id="PTHR46826">
    <property type="match status" value="1"/>
</dbReference>
<evidence type="ECO:0000313" key="6">
    <source>
        <dbReference type="Proteomes" id="UP001515480"/>
    </source>
</evidence>
<reference evidence="5 6" key="1">
    <citation type="journal article" date="2024" name="Science">
        <title>Giant polyketide synthase enzymes in the biosynthesis of giant marine polyether toxins.</title>
        <authorList>
            <person name="Fallon T.R."/>
            <person name="Shende V.V."/>
            <person name="Wierzbicki I.H."/>
            <person name="Pendleton A.L."/>
            <person name="Watervoot N.F."/>
            <person name="Auber R.P."/>
            <person name="Gonzalez D.J."/>
            <person name="Wisecaver J.H."/>
            <person name="Moore B.S."/>
        </authorList>
    </citation>
    <scope>NUCLEOTIDE SEQUENCE [LARGE SCALE GENOMIC DNA]</scope>
    <source>
        <strain evidence="5 6">12B1</strain>
    </source>
</reference>
<feature type="transmembrane region" description="Helical" evidence="2">
    <location>
        <begin position="157"/>
        <end position="182"/>
    </location>
</feature>
<dbReference type="Proteomes" id="UP001515480">
    <property type="component" value="Unassembled WGS sequence"/>
</dbReference>
<comment type="caution">
    <text evidence="5">The sequence shown here is derived from an EMBL/GenBank/DDBJ whole genome shotgun (WGS) entry which is preliminary data.</text>
</comment>
<evidence type="ECO:0000256" key="2">
    <source>
        <dbReference type="SAM" id="Phobius"/>
    </source>
</evidence>
<keyword evidence="2" id="KW-0472">Membrane</keyword>
<feature type="signal peptide" evidence="3">
    <location>
        <begin position="1"/>
        <end position="20"/>
    </location>
</feature>
<dbReference type="PANTHER" id="PTHR46826:SF1">
    <property type="entry name" value="TVP38_TMEM64 FAMILY MEMBRANE PROTEIN YDJX"/>
    <property type="match status" value="1"/>
</dbReference>
<keyword evidence="2" id="KW-0812">Transmembrane</keyword>
<evidence type="ECO:0000259" key="4">
    <source>
        <dbReference type="Pfam" id="PF09335"/>
    </source>
</evidence>
<sequence>MRRQSIACVSLLASLTQVQPFLLPRPGLAPRTAGQLRTPRFAHPRLRVSEDQLTRPESKCEGADDEEHAPPDSVTAASALVSSALLAEGVQLAGTALLLYLAQRYTETSSPVEAVSHMISYTQELGLTGYCLFAALLVFLQVVPIAAAFVLTLSAGAIFGAVKGTLVVLSCSTISASISFMISRSFGRQSVLEAAAASPQFKAIDGAFANASFSTSLTLITLLRLSPLLPFAWANYVFGLSPVPLAAFSVGTFVGCFPAVAGYVSAGQLGAEMVVNGAEANPLVLGIGILATVGAISVAGNIANEALKDMDIDL</sequence>
<dbReference type="AlphaFoldDB" id="A0AB34J069"/>
<keyword evidence="3" id="KW-0732">Signal</keyword>
<feature type="compositionally biased region" description="Basic and acidic residues" evidence="1">
    <location>
        <begin position="47"/>
        <end position="62"/>
    </location>
</feature>
<feature type="transmembrane region" description="Helical" evidence="2">
    <location>
        <begin position="283"/>
        <end position="303"/>
    </location>
</feature>
<dbReference type="EMBL" id="JBGBPQ010000016">
    <property type="protein sequence ID" value="KAL1508836.1"/>
    <property type="molecule type" value="Genomic_DNA"/>
</dbReference>
<feature type="region of interest" description="Disordered" evidence="1">
    <location>
        <begin position="46"/>
        <end position="71"/>
    </location>
</feature>
<proteinExistence type="predicted"/>
<evidence type="ECO:0000256" key="1">
    <source>
        <dbReference type="SAM" id="MobiDB-lite"/>
    </source>
</evidence>
<gene>
    <name evidence="5" type="ORF">AB1Y20_004931</name>
</gene>
<name>A0AB34J069_PRYPA</name>
<keyword evidence="2" id="KW-1133">Transmembrane helix</keyword>
<protein>
    <recommendedName>
        <fullName evidence="4">VTT domain-containing protein</fullName>
    </recommendedName>
</protein>
<evidence type="ECO:0000256" key="3">
    <source>
        <dbReference type="SAM" id="SignalP"/>
    </source>
</evidence>
<accession>A0AB34J069</accession>
<dbReference type="Pfam" id="PF09335">
    <property type="entry name" value="VTT_dom"/>
    <property type="match status" value="1"/>
</dbReference>